<dbReference type="SMART" id="SM00850">
    <property type="entry name" value="LytTR"/>
    <property type="match status" value="1"/>
</dbReference>
<protein>
    <submittedName>
        <fullName evidence="3">Response regulator transcription factor</fullName>
    </submittedName>
</protein>
<name>A0A849KJM5_9HYPH</name>
<evidence type="ECO:0000259" key="2">
    <source>
        <dbReference type="PROSITE" id="PS50930"/>
    </source>
</evidence>
<dbReference type="Gene3D" id="2.40.50.1020">
    <property type="entry name" value="LytTr DNA-binding domain"/>
    <property type="match status" value="1"/>
</dbReference>
<dbReference type="GO" id="GO:0003677">
    <property type="term" value="F:DNA binding"/>
    <property type="evidence" value="ECO:0007669"/>
    <property type="project" value="InterPro"/>
</dbReference>
<comment type="caution">
    <text evidence="3">The sequence shown here is derived from an EMBL/GenBank/DDBJ whole genome shotgun (WGS) entry which is preliminary data.</text>
</comment>
<dbReference type="InterPro" id="IPR012362">
    <property type="entry name" value="LytTR_TM"/>
</dbReference>
<evidence type="ECO:0000313" key="3">
    <source>
        <dbReference type="EMBL" id="NNU61841.1"/>
    </source>
</evidence>
<dbReference type="PROSITE" id="PS50930">
    <property type="entry name" value="HTH_LYTTR"/>
    <property type="match status" value="1"/>
</dbReference>
<feature type="domain" description="HTH LytTR-type" evidence="2">
    <location>
        <begin position="174"/>
        <end position="261"/>
    </location>
</feature>
<keyword evidence="1" id="KW-0812">Transmembrane</keyword>
<dbReference type="RefSeq" id="WP_171318546.1">
    <property type="nucleotide sequence ID" value="NZ_JABFCY010000010.1"/>
</dbReference>
<sequence length="276" mass="30367">MQENFVAGGIMQFALREMSVISRALRLWMTFLVVVLIFTVTAALGTGSMPVAIRFFYWLLIQFGGWSIAILFAVLADSLLKPWVASTFARMMTGALLAAVPIGLWVGLVDYGFLTRLPTFKTVVGSMAVSLPLSALFCVLAYMTVRKDIETVSNNSPEAPALLNRLQPGNRGMLLRLSADDHYTQVVTNRGKELILIRFSDAVKEIGETPGLQIHRSHWVADSHVAELQRVHGALSLKTRDGTLLPVSRSSQKTALERYRIGASPRKKTAAGQDFS</sequence>
<reference evidence="3 4" key="1">
    <citation type="submission" date="2020-05" db="EMBL/GenBank/DDBJ databases">
        <title>Draft Genome Sequence of Ochrobactrum soli Isolated from Stable Fly Gut.</title>
        <authorList>
            <person name="Pileggi M.T."/>
            <person name="Vazhakkala L.J."/>
            <person name="Wong C.N."/>
        </authorList>
    </citation>
    <scope>NUCLEOTIDE SEQUENCE [LARGE SCALE GENOMIC DNA]</scope>
    <source>
        <strain evidence="3 4">MTP-C0764</strain>
    </source>
</reference>
<accession>A0A849KJM5</accession>
<dbReference type="AlphaFoldDB" id="A0A849KJM5"/>
<keyword evidence="1" id="KW-0472">Membrane</keyword>
<feature type="transmembrane region" description="Helical" evidence="1">
    <location>
        <begin position="88"/>
        <end position="108"/>
    </location>
</feature>
<dbReference type="EMBL" id="JABFCY010000010">
    <property type="protein sequence ID" value="NNU61841.1"/>
    <property type="molecule type" value="Genomic_DNA"/>
</dbReference>
<evidence type="ECO:0000313" key="4">
    <source>
        <dbReference type="Proteomes" id="UP000574931"/>
    </source>
</evidence>
<dbReference type="PIRSF" id="PIRSF031737">
    <property type="entry name" value="TM_LytTR"/>
    <property type="match status" value="1"/>
</dbReference>
<keyword evidence="4" id="KW-1185">Reference proteome</keyword>
<dbReference type="Pfam" id="PF04397">
    <property type="entry name" value="LytTR"/>
    <property type="match status" value="1"/>
</dbReference>
<keyword evidence="1" id="KW-1133">Transmembrane helix</keyword>
<feature type="transmembrane region" description="Helical" evidence="1">
    <location>
        <begin position="120"/>
        <end position="143"/>
    </location>
</feature>
<evidence type="ECO:0000256" key="1">
    <source>
        <dbReference type="SAM" id="Phobius"/>
    </source>
</evidence>
<organism evidence="3 4">
    <name type="scientific">Ochrobactrum soli</name>
    <dbReference type="NCBI Taxonomy" id="2448455"/>
    <lineage>
        <taxon>Bacteria</taxon>
        <taxon>Pseudomonadati</taxon>
        <taxon>Pseudomonadota</taxon>
        <taxon>Alphaproteobacteria</taxon>
        <taxon>Hyphomicrobiales</taxon>
        <taxon>Brucellaceae</taxon>
        <taxon>Brucella/Ochrobactrum group</taxon>
        <taxon>Ochrobactrum</taxon>
    </lineage>
</organism>
<dbReference type="Proteomes" id="UP000574931">
    <property type="component" value="Unassembled WGS sequence"/>
</dbReference>
<gene>
    <name evidence="3" type="ORF">HKX02_16530</name>
</gene>
<proteinExistence type="predicted"/>
<dbReference type="InterPro" id="IPR007492">
    <property type="entry name" value="LytTR_DNA-bd_dom"/>
</dbReference>
<feature type="transmembrane region" description="Helical" evidence="1">
    <location>
        <begin position="25"/>
        <end position="44"/>
    </location>
</feature>
<feature type="transmembrane region" description="Helical" evidence="1">
    <location>
        <begin position="56"/>
        <end position="76"/>
    </location>
</feature>